<evidence type="ECO:0000256" key="3">
    <source>
        <dbReference type="ARBA" id="ARBA00023273"/>
    </source>
</evidence>
<dbReference type="GO" id="GO:0061512">
    <property type="term" value="P:protein localization to cilium"/>
    <property type="evidence" value="ECO:0007669"/>
    <property type="project" value="TreeGrafter"/>
</dbReference>
<dbReference type="PANTHER" id="PTHR31978">
    <property type="entry name" value="INTRAFLAGELLAR TRANSPORT PROTEIN 20 HOMOLOG"/>
    <property type="match status" value="1"/>
</dbReference>
<comment type="caution">
    <text evidence="5">The sequence shown here is derived from an EMBL/GenBank/DDBJ whole genome shotgun (WGS) entry which is preliminary data.</text>
</comment>
<accession>A0A9P0K365</accession>
<organism evidence="5 6">
    <name type="scientific">Acanthoscelides obtectus</name>
    <name type="common">Bean weevil</name>
    <name type="synonym">Bruchus obtectus</name>
    <dbReference type="NCBI Taxonomy" id="200917"/>
    <lineage>
        <taxon>Eukaryota</taxon>
        <taxon>Metazoa</taxon>
        <taxon>Ecdysozoa</taxon>
        <taxon>Arthropoda</taxon>
        <taxon>Hexapoda</taxon>
        <taxon>Insecta</taxon>
        <taxon>Pterygota</taxon>
        <taxon>Neoptera</taxon>
        <taxon>Endopterygota</taxon>
        <taxon>Coleoptera</taxon>
        <taxon>Polyphaga</taxon>
        <taxon>Cucujiformia</taxon>
        <taxon>Chrysomeloidea</taxon>
        <taxon>Chrysomelidae</taxon>
        <taxon>Bruchinae</taxon>
        <taxon>Bruchini</taxon>
        <taxon>Acanthoscelides</taxon>
    </lineage>
</organism>
<evidence type="ECO:0000256" key="2">
    <source>
        <dbReference type="ARBA" id="ARBA00023054"/>
    </source>
</evidence>
<evidence type="ECO:0000313" key="6">
    <source>
        <dbReference type="Proteomes" id="UP001152888"/>
    </source>
</evidence>
<evidence type="ECO:0000256" key="4">
    <source>
        <dbReference type="SAM" id="Coils"/>
    </source>
</evidence>
<keyword evidence="3" id="KW-0966">Cell projection</keyword>
<dbReference type="AlphaFoldDB" id="A0A9P0K365"/>
<proteinExistence type="predicted"/>
<sequence>MAESLAKSGIYFNEIDKICILDPEVSKQTHDLKDECQVYTEKTEEFQKLAGKFITLLEQLSESVEKQKIRAIGARNILHHMEKTKENSHHQLQALIAEKSIELERLKIQLNSLHRTEMEQNEIINKLTHC</sequence>
<feature type="coiled-coil region" evidence="4">
    <location>
        <begin position="89"/>
        <end position="116"/>
    </location>
</feature>
<dbReference type="Pfam" id="PF14931">
    <property type="entry name" value="IFT20"/>
    <property type="match status" value="1"/>
</dbReference>
<dbReference type="PANTHER" id="PTHR31978:SF1">
    <property type="entry name" value="INTRAFLAGELLAR TRANSPORT PROTEIN 20 HOMOLOG"/>
    <property type="match status" value="1"/>
</dbReference>
<dbReference type="GO" id="GO:0060271">
    <property type="term" value="P:cilium assembly"/>
    <property type="evidence" value="ECO:0007669"/>
    <property type="project" value="TreeGrafter"/>
</dbReference>
<evidence type="ECO:0000313" key="5">
    <source>
        <dbReference type="EMBL" id="CAH1966506.1"/>
    </source>
</evidence>
<comment type="subcellular location">
    <subcellularLocation>
        <location evidence="1">Cell projection</location>
        <location evidence="1">Cilium</location>
    </subcellularLocation>
</comment>
<gene>
    <name evidence="5" type="ORF">ACAOBT_LOCUS6881</name>
</gene>
<dbReference type="GO" id="GO:0030990">
    <property type="term" value="C:intraciliary transport particle"/>
    <property type="evidence" value="ECO:0007669"/>
    <property type="project" value="TreeGrafter"/>
</dbReference>
<evidence type="ECO:0008006" key="7">
    <source>
        <dbReference type="Google" id="ProtNLM"/>
    </source>
</evidence>
<evidence type="ECO:0000256" key="1">
    <source>
        <dbReference type="ARBA" id="ARBA00004138"/>
    </source>
</evidence>
<dbReference type="OrthoDB" id="10254896at2759"/>
<dbReference type="InterPro" id="IPR028172">
    <property type="entry name" value="FT20"/>
</dbReference>
<dbReference type="GO" id="GO:0097546">
    <property type="term" value="C:ciliary base"/>
    <property type="evidence" value="ECO:0007669"/>
    <property type="project" value="TreeGrafter"/>
</dbReference>
<reference evidence="5" key="1">
    <citation type="submission" date="2022-03" db="EMBL/GenBank/DDBJ databases">
        <authorList>
            <person name="Sayadi A."/>
        </authorList>
    </citation>
    <scope>NUCLEOTIDE SEQUENCE</scope>
</reference>
<dbReference type="GO" id="GO:0005813">
    <property type="term" value="C:centrosome"/>
    <property type="evidence" value="ECO:0007669"/>
    <property type="project" value="TreeGrafter"/>
</dbReference>
<dbReference type="Proteomes" id="UP001152888">
    <property type="component" value="Unassembled WGS sequence"/>
</dbReference>
<dbReference type="GO" id="GO:0097730">
    <property type="term" value="C:non-motile cilium"/>
    <property type="evidence" value="ECO:0007669"/>
    <property type="project" value="TreeGrafter"/>
</dbReference>
<protein>
    <recommendedName>
        <fullName evidence="7">Intraflagellar transport protein 20</fullName>
    </recommendedName>
</protein>
<dbReference type="EMBL" id="CAKOFQ010006734">
    <property type="protein sequence ID" value="CAH1966506.1"/>
    <property type="molecule type" value="Genomic_DNA"/>
</dbReference>
<name>A0A9P0K365_ACAOB</name>
<dbReference type="GO" id="GO:0036064">
    <property type="term" value="C:ciliary basal body"/>
    <property type="evidence" value="ECO:0007669"/>
    <property type="project" value="TreeGrafter"/>
</dbReference>
<keyword evidence="6" id="KW-1185">Reference proteome</keyword>
<keyword evidence="2 4" id="KW-0175">Coiled coil</keyword>
<dbReference type="GO" id="GO:0005737">
    <property type="term" value="C:cytoplasm"/>
    <property type="evidence" value="ECO:0007669"/>
    <property type="project" value="TreeGrafter"/>
</dbReference>